<dbReference type="InterPro" id="IPR031352">
    <property type="entry name" value="SesA"/>
</dbReference>
<dbReference type="RefSeq" id="XP_007837996.1">
    <property type="nucleotide sequence ID" value="XM_007839805.1"/>
</dbReference>
<feature type="compositionally biased region" description="Basic and acidic residues" evidence="1">
    <location>
        <begin position="196"/>
        <end position="206"/>
    </location>
</feature>
<dbReference type="InParanoid" id="W3WU20"/>
<proteinExistence type="predicted"/>
<dbReference type="OMA" id="RNKGPEN"/>
<organism evidence="3 4">
    <name type="scientific">Pestalotiopsis fici (strain W106-1 / CGMCC3.15140)</name>
    <dbReference type="NCBI Taxonomy" id="1229662"/>
    <lineage>
        <taxon>Eukaryota</taxon>
        <taxon>Fungi</taxon>
        <taxon>Dikarya</taxon>
        <taxon>Ascomycota</taxon>
        <taxon>Pezizomycotina</taxon>
        <taxon>Sordariomycetes</taxon>
        <taxon>Xylariomycetidae</taxon>
        <taxon>Amphisphaeriales</taxon>
        <taxon>Sporocadaceae</taxon>
        <taxon>Pestalotiopsis</taxon>
    </lineage>
</organism>
<name>W3WU20_PESFW</name>
<sequence length="206" mass="22591">MAGPQATQFLSLAKRTVQNLENTAEEYDLMNLENLPIAFLEVGKDDSIYEDAIPLVGECKAKADRLEQLFSRVVPSPPIQRLEVYRGTVRELGRGNRVETLLKSIMEDIKVLLLFDKDMKSALENQVQALVEAIQKVAAIPPSLPDETEGSSINNYGTGFHNVNTGTGPQNNNNASGQQFIGGTFSGFNPSSPPSKSDENKSREHN</sequence>
<evidence type="ECO:0000259" key="2">
    <source>
        <dbReference type="Pfam" id="PF17107"/>
    </source>
</evidence>
<dbReference type="eggNOG" id="ENOG502SR7W">
    <property type="taxonomic scope" value="Eukaryota"/>
</dbReference>
<dbReference type="KEGG" id="pfy:PFICI_11224"/>
<accession>W3WU20</accession>
<dbReference type="Pfam" id="PF17107">
    <property type="entry name" value="SesA"/>
    <property type="match status" value="1"/>
</dbReference>
<protein>
    <recommendedName>
        <fullName evidence="2">NACHT-NTPase and P-loop NTPases N-terminal domain-containing protein</fullName>
    </recommendedName>
</protein>
<feature type="region of interest" description="Disordered" evidence="1">
    <location>
        <begin position="163"/>
        <end position="206"/>
    </location>
</feature>
<evidence type="ECO:0000313" key="3">
    <source>
        <dbReference type="EMBL" id="ETS77350.1"/>
    </source>
</evidence>
<feature type="compositionally biased region" description="Polar residues" evidence="1">
    <location>
        <begin position="163"/>
        <end position="190"/>
    </location>
</feature>
<evidence type="ECO:0000313" key="4">
    <source>
        <dbReference type="Proteomes" id="UP000030651"/>
    </source>
</evidence>
<gene>
    <name evidence="3" type="ORF">PFICI_11224</name>
</gene>
<dbReference type="GeneID" id="19276237"/>
<dbReference type="OrthoDB" id="674604at2759"/>
<dbReference type="EMBL" id="KI912116">
    <property type="protein sequence ID" value="ETS77350.1"/>
    <property type="molecule type" value="Genomic_DNA"/>
</dbReference>
<keyword evidence="4" id="KW-1185">Reference proteome</keyword>
<dbReference type="Proteomes" id="UP000030651">
    <property type="component" value="Unassembled WGS sequence"/>
</dbReference>
<reference evidence="4" key="1">
    <citation type="journal article" date="2015" name="BMC Genomics">
        <title>Genomic and transcriptomic analysis of the endophytic fungus Pestalotiopsis fici reveals its lifestyle and high potential for synthesis of natural products.</title>
        <authorList>
            <person name="Wang X."/>
            <person name="Zhang X."/>
            <person name="Liu L."/>
            <person name="Xiang M."/>
            <person name="Wang W."/>
            <person name="Sun X."/>
            <person name="Che Y."/>
            <person name="Guo L."/>
            <person name="Liu G."/>
            <person name="Guo L."/>
            <person name="Wang C."/>
            <person name="Yin W.B."/>
            <person name="Stadler M."/>
            <person name="Zhang X."/>
            <person name="Liu X."/>
        </authorList>
    </citation>
    <scope>NUCLEOTIDE SEQUENCE [LARGE SCALE GENOMIC DNA]</scope>
    <source>
        <strain evidence="4">W106-1 / CGMCC3.15140</strain>
    </source>
</reference>
<feature type="domain" description="NACHT-NTPase and P-loop NTPases N-terminal" evidence="2">
    <location>
        <begin position="45"/>
        <end position="112"/>
    </location>
</feature>
<evidence type="ECO:0000256" key="1">
    <source>
        <dbReference type="SAM" id="MobiDB-lite"/>
    </source>
</evidence>
<dbReference type="AlphaFoldDB" id="W3WU20"/>
<dbReference type="HOGENOM" id="CLU_080513_1_0_1"/>